<name>A0A915K198_ROMCU</name>
<sequence length="92" mass="10553">GLVEPYTTIVSEKLLGSYDILKQNGTNLILTNAYTADDESDVVFIIFVDIFYFDELQTLRLKFEDQVVELAQLFAEGHDEFPDFEDAFDDCD</sequence>
<keyword evidence="1" id="KW-1185">Reference proteome</keyword>
<protein>
    <submittedName>
        <fullName evidence="2">Uncharacterized protein</fullName>
    </submittedName>
</protein>
<accession>A0A915K198</accession>
<reference evidence="2" key="1">
    <citation type="submission" date="2022-11" db="UniProtKB">
        <authorList>
            <consortium name="WormBaseParasite"/>
        </authorList>
    </citation>
    <scope>IDENTIFICATION</scope>
</reference>
<proteinExistence type="predicted"/>
<organism evidence="1 2">
    <name type="scientific">Romanomermis culicivorax</name>
    <name type="common">Nematode worm</name>
    <dbReference type="NCBI Taxonomy" id="13658"/>
    <lineage>
        <taxon>Eukaryota</taxon>
        <taxon>Metazoa</taxon>
        <taxon>Ecdysozoa</taxon>
        <taxon>Nematoda</taxon>
        <taxon>Enoplea</taxon>
        <taxon>Dorylaimia</taxon>
        <taxon>Mermithida</taxon>
        <taxon>Mermithoidea</taxon>
        <taxon>Mermithidae</taxon>
        <taxon>Romanomermis</taxon>
    </lineage>
</organism>
<evidence type="ECO:0000313" key="2">
    <source>
        <dbReference type="WBParaSite" id="nRc.2.0.1.t32447-RA"/>
    </source>
</evidence>
<dbReference type="Proteomes" id="UP000887565">
    <property type="component" value="Unplaced"/>
</dbReference>
<evidence type="ECO:0000313" key="1">
    <source>
        <dbReference type="Proteomes" id="UP000887565"/>
    </source>
</evidence>
<dbReference type="AlphaFoldDB" id="A0A915K198"/>
<dbReference type="WBParaSite" id="nRc.2.0.1.t32447-RA">
    <property type="protein sequence ID" value="nRc.2.0.1.t32447-RA"/>
    <property type="gene ID" value="nRc.2.0.1.g32447"/>
</dbReference>